<dbReference type="PROSITE" id="PS51873">
    <property type="entry name" value="TRIAD"/>
    <property type="match status" value="1"/>
</dbReference>
<feature type="region of interest" description="Disordered" evidence="9">
    <location>
        <begin position="1638"/>
        <end position="1659"/>
    </location>
</feature>
<feature type="compositionally biased region" description="Acidic residues" evidence="9">
    <location>
        <begin position="526"/>
        <end position="546"/>
    </location>
</feature>
<dbReference type="InterPro" id="IPR047541">
    <property type="entry name" value="RNF31_RBR_mRING-HC-like"/>
</dbReference>
<evidence type="ECO:0000256" key="7">
    <source>
        <dbReference type="ARBA" id="ARBA00022833"/>
    </source>
</evidence>
<dbReference type="Gene3D" id="3.30.40.10">
    <property type="entry name" value="Zinc/RING finger domain, C3HC4 (zinc finger)"/>
    <property type="match status" value="1"/>
</dbReference>
<feature type="region of interest" description="Disordered" evidence="9">
    <location>
        <begin position="417"/>
        <end position="548"/>
    </location>
</feature>
<dbReference type="CDD" id="cd20337">
    <property type="entry name" value="BRcat_RBR_HOIP"/>
    <property type="match status" value="1"/>
</dbReference>
<keyword evidence="6" id="KW-0833">Ubl conjugation pathway</keyword>
<feature type="compositionally biased region" description="Basic and acidic residues" evidence="9">
    <location>
        <begin position="494"/>
        <end position="509"/>
    </location>
</feature>
<dbReference type="InterPro" id="IPR047540">
    <property type="entry name" value="BRcat_RBR_RNF31-like"/>
</dbReference>
<feature type="domain" description="RING-type" evidence="10">
    <location>
        <begin position="1895"/>
        <end position="1944"/>
    </location>
</feature>
<dbReference type="InterPro" id="IPR041031">
    <property type="entry name" value="RNF31_C"/>
</dbReference>
<dbReference type="GO" id="GO:0070530">
    <property type="term" value="F:K63-linked polyubiquitin modification-dependent protein binding"/>
    <property type="evidence" value="ECO:0007669"/>
    <property type="project" value="TreeGrafter"/>
</dbReference>
<dbReference type="Pfam" id="PF18091">
    <property type="entry name" value="E3_UbLigase_RBR"/>
    <property type="match status" value="1"/>
</dbReference>
<evidence type="ECO:0000256" key="5">
    <source>
        <dbReference type="ARBA" id="ARBA00022771"/>
    </source>
</evidence>
<dbReference type="Pfam" id="PF16678">
    <property type="entry name" value="UBA_HOIP"/>
    <property type="match status" value="1"/>
</dbReference>
<dbReference type="SMART" id="SM00547">
    <property type="entry name" value="ZnF_RBZ"/>
    <property type="match status" value="1"/>
</dbReference>
<dbReference type="PROSITE" id="PS50089">
    <property type="entry name" value="ZF_RING_2"/>
    <property type="match status" value="1"/>
</dbReference>
<dbReference type="InterPro" id="IPR000315">
    <property type="entry name" value="Znf_B-box"/>
</dbReference>
<dbReference type="PROSITE" id="PS01358">
    <property type="entry name" value="ZF_RANBP2_1"/>
    <property type="match status" value="1"/>
</dbReference>
<dbReference type="EMBL" id="JARPUR010000003">
    <property type="protein sequence ID" value="KAK4879207.1"/>
    <property type="molecule type" value="Genomic_DNA"/>
</dbReference>
<evidence type="ECO:0000259" key="12">
    <source>
        <dbReference type="PROSITE" id="PS50199"/>
    </source>
</evidence>
<feature type="compositionally biased region" description="Basic and acidic residues" evidence="9">
    <location>
        <begin position="194"/>
        <end position="207"/>
    </location>
</feature>
<dbReference type="GO" id="GO:1990450">
    <property type="term" value="F:linear polyubiquitin binding"/>
    <property type="evidence" value="ECO:0007669"/>
    <property type="project" value="TreeGrafter"/>
</dbReference>
<evidence type="ECO:0000256" key="2">
    <source>
        <dbReference type="ARBA" id="ARBA00022679"/>
    </source>
</evidence>
<dbReference type="PANTHER" id="PTHR16004:SF2">
    <property type="entry name" value="E3 UBIQUITIN-PROTEIN LIGASE LUBEL"/>
    <property type="match status" value="1"/>
</dbReference>
<feature type="region of interest" description="Disordered" evidence="9">
    <location>
        <begin position="1700"/>
        <end position="1734"/>
    </location>
</feature>
<dbReference type="PROSITE" id="PS50119">
    <property type="entry name" value="ZF_BBOX"/>
    <property type="match status" value="1"/>
</dbReference>
<dbReference type="Gene3D" id="1.10.8.10">
    <property type="entry name" value="DNA helicase RuvA subunit, C-terminal domain"/>
    <property type="match status" value="1"/>
</dbReference>
<feature type="compositionally biased region" description="Polar residues" evidence="9">
    <location>
        <begin position="824"/>
        <end position="840"/>
    </location>
</feature>
<feature type="compositionally biased region" description="Polar residues" evidence="9">
    <location>
        <begin position="709"/>
        <end position="725"/>
    </location>
</feature>
<feature type="region of interest" description="Disordered" evidence="9">
    <location>
        <begin position="756"/>
        <end position="882"/>
    </location>
</feature>
<feature type="compositionally biased region" description="Basic and acidic residues" evidence="9">
    <location>
        <begin position="463"/>
        <end position="487"/>
    </location>
</feature>
<dbReference type="Proteomes" id="UP001353858">
    <property type="component" value="Unassembled WGS sequence"/>
</dbReference>
<dbReference type="GO" id="GO:0071797">
    <property type="term" value="C:LUBAC complex"/>
    <property type="evidence" value="ECO:0007669"/>
    <property type="project" value="InterPro"/>
</dbReference>
<evidence type="ECO:0000256" key="4">
    <source>
        <dbReference type="ARBA" id="ARBA00022737"/>
    </source>
</evidence>
<feature type="region of interest" description="Disordered" evidence="9">
    <location>
        <begin position="29"/>
        <end position="63"/>
    </location>
</feature>
<feature type="compositionally biased region" description="Basic residues" evidence="9">
    <location>
        <begin position="437"/>
        <end position="451"/>
    </location>
</feature>
<organism evidence="14 15">
    <name type="scientific">Aquatica leii</name>
    <dbReference type="NCBI Taxonomy" id="1421715"/>
    <lineage>
        <taxon>Eukaryota</taxon>
        <taxon>Metazoa</taxon>
        <taxon>Ecdysozoa</taxon>
        <taxon>Arthropoda</taxon>
        <taxon>Hexapoda</taxon>
        <taxon>Insecta</taxon>
        <taxon>Pterygota</taxon>
        <taxon>Neoptera</taxon>
        <taxon>Endopterygota</taxon>
        <taxon>Coleoptera</taxon>
        <taxon>Polyphaga</taxon>
        <taxon>Elateriformia</taxon>
        <taxon>Elateroidea</taxon>
        <taxon>Lampyridae</taxon>
        <taxon>Luciolinae</taxon>
        <taxon>Aquatica</taxon>
    </lineage>
</organism>
<dbReference type="InterPro" id="IPR026254">
    <property type="entry name" value="RNF31-like"/>
</dbReference>
<dbReference type="InterPro" id="IPR013083">
    <property type="entry name" value="Znf_RING/FYVE/PHD"/>
</dbReference>
<proteinExistence type="inferred from homology"/>
<gene>
    <name evidence="14" type="ORF">RN001_007353</name>
</gene>
<feature type="compositionally biased region" description="Polar residues" evidence="9">
    <location>
        <begin position="1501"/>
        <end position="1532"/>
    </location>
</feature>
<sequence length="2266" mass="254860">MNNMNDNKWRPMAISNPSTKLRLARNMPQWVNKSGGGPAPPPVPLEENMSTPTFFSKRQKSPHDPDYEVIDFQNQQYSNTPPLPMKNQIKDQRRPDGKHCELCGSSTPAVRCDQCRQIFCPSCDDMYHRHPKRQTHTRKAITIHSESIRPPLPPKGMPCPPVPPPRRHRRAGSIGPSPCPSPVPFGQNQIPPNARKEGGFTIKDRFGSLKRMMGSRPLPPTPNSPHRPEHSSNPPPTSDRFRSLASPNLQQRYRQHQAVMRGTAPNIPSNMSDHASKDSGYPDWEQERWGNLTRSGSTSGSEVNNNPHLHRRLSNLSNASVRGLGGHSASVFDLNTAGHHHSHGFPHLQQAQSMAHLNCPTCVPGMWLDQWGNMCEPSCTGSNLSLNMSTGGYPMNPMWMGTWHGGPPPGMYPYPMGIPCHMQPPQSPRDDSPPRSVKSRKSYTSKASRRKYRDDGDTDDDFDDRRSIRSDRKSINTRYTDRSRPPRDTNSIPRDIRRRLPAERKERSSGGRGRRSIRTTSSSDDNYMEEEPKDIDMLEEQEEEEDNPIRIEDYTEKITELPDVPNNKWECEHCTFVNEAGTRVCLVCCKTPTTTDVKIIESSPKSTKKDFNLDKKQNLRKNDKQLQRSRSTEEYLKNSSETESVLNKFGKQISLIDKIDENFDSGINETDITDAADRKKGIVEVAVEHSGHTEENKLSDKNASESETVKNSQKVSTATGTSPTREINIEQTKEPVIQSAVNAISQNQEIEKKVVTMSTGTSPPPQTISTQTYDTIQPTEAKRTSSRASKHRARSCSRNGRKQELFQSHSNHNGVYGGDHDWGSTRSLNRQSYSSDSESLPGTPPRGFTPYRFEGSLEYPYTDRSNPRDRNRSLYVTDNHKSNLNRRASYNDLRYKEYRNEQPGHRNRTESFQIDRNDFHHLNDTTVQRNDSFKAQGLELVKLLREAEHYKYTADELQAALLHCGEQNPVEWLCQNWQSTISSVQTLATQLGREGPINIVGTVSETEARDALCLHKGNVWPAVTECVEQRQRKYTDLASRGDFNREDIVTVLTAHHGDVETAFSELSKTQIKPFLMRIWGPPVGTENESGNKGATLQHIKGEGNSNKNDGVDHPQVIETAKAVSSSTNTNLEPQKESEDQIAVNVENTNTESNVSDTEHLALKKLQQLENDLIVSVANINLIDNEPNSNQTQKSELVYDIVEEAQQTHNKEENEGVESNKILEKSRTVIHVIDNPNKDGPGITIVNKSFEADGTDTESSSSDSNEEFIDAGTTLDDLDYNIDSLGHPASNKNLISTLNIVLSTNVEQNQIGIIETEPTIPIESNDNLEVESTEQELPTPAKEMPISVESSNSQTESNEQNPLVLSPESPIETNSAPTNLIKNSQEEVIQKNEIVQQIEDVSNIDESQLEAVRIETERGVDYTDLGETQLESIITAPSNIALNNEENISLMPETGCVESLTELLEVVSDRQLLRINVDVEPITQTEIPIKAKNISLEVNVSPTDSGNSHIDQLTPNETEPLQTQQTADVNTQKSTDKLQVIPRRKTRKKRRRALTKVNSAVKVNTEPVAAQPNVDISSVTPNKEQEVKVSTKIQIPQNSQTTISVPSKRSKIPISRHRTISKHDAKSFSKIPIKKTVQANKNAEITSSSDDSPIDKNTPEVKVTEPMETIAAEMTQSVNTVREINRQLNDSVLTRKMNFTSTKGSSIESTNSSKQYSYTKSIGNDSESSVSDSNIEELLSNSTDENSYAELDEYEELQLSNLEDFENMTKNTETDKVQSSPKPKLRNHFIEETCESDHFVSDKDEDQNPISNVPADQVHTEILTRSLNVEIRTPTAVEVMERQARRFLAEGQVETYQQAELAVSLLSLKFSTEEALEAVKECNSLDSAISYLQQDCELCTGRYPMNQMISLLTCTHRCCRDCAKNYFTIQVTDKNVMDLACPFCNLPDLNSDEVTEDEVSEYFSNLDILLKGILDFEVHELFQRKLRDRTLMQDPNFKWCVQCSSGFIANPRQKRLVCPDCRSVTCASCRRPWEKQHEGISCDKFAEWKEANDPEYQASAVAKHLAENGIDCPKCKFKYSLARGGCMHFTCTQCKHEFCYGCGKPFMMGAKCGVSDYCAKLGLHAHHPRNCLFYLRDKEPNELQQLLKEHKIPFDTEAVLEKEESAAAILKCLVPLQKETPAGLVDSMCNNEVTPGQAGLCRLHYIEYLVGLIARHKLDPVTILDLMEVSQEIRRRGRELPDRPDSCSDQQYYSICAKIVKDQIPLE</sequence>
<feature type="compositionally biased region" description="Basic and acidic residues" evidence="9">
    <location>
        <begin position="687"/>
        <end position="708"/>
    </location>
</feature>
<feature type="region of interest" description="Disordered" evidence="9">
    <location>
        <begin position="621"/>
        <end position="641"/>
    </location>
</feature>
<feature type="domain" description="RanBP2-type" evidence="12">
    <location>
        <begin position="565"/>
        <end position="588"/>
    </location>
</feature>
<dbReference type="Pfam" id="PF22191">
    <property type="entry name" value="IBR_1"/>
    <property type="match status" value="1"/>
</dbReference>
<dbReference type="GO" id="GO:0008270">
    <property type="term" value="F:zinc ion binding"/>
    <property type="evidence" value="ECO:0007669"/>
    <property type="project" value="UniProtKB-KW"/>
</dbReference>
<dbReference type="GO" id="GO:0097039">
    <property type="term" value="P:protein linear polyubiquitination"/>
    <property type="evidence" value="ECO:0007669"/>
    <property type="project" value="TreeGrafter"/>
</dbReference>
<dbReference type="InterPro" id="IPR047543">
    <property type="entry name" value="Bbox1_RNF31-like"/>
</dbReference>
<evidence type="ECO:0000259" key="11">
    <source>
        <dbReference type="PROSITE" id="PS50119"/>
    </source>
</evidence>
<dbReference type="SMART" id="SM00184">
    <property type="entry name" value="RING"/>
    <property type="match status" value="2"/>
</dbReference>
<dbReference type="Gene3D" id="6.10.140.1100">
    <property type="match status" value="1"/>
</dbReference>
<evidence type="ECO:0000256" key="9">
    <source>
        <dbReference type="SAM" id="MobiDB-lite"/>
    </source>
</evidence>
<feature type="compositionally biased region" description="Polar residues" evidence="9">
    <location>
        <begin position="1638"/>
        <end position="1650"/>
    </location>
</feature>
<feature type="compositionally biased region" description="Low complexity" evidence="9">
    <location>
        <begin position="1346"/>
        <end position="1360"/>
    </location>
</feature>
<dbReference type="SUPFAM" id="SSF57850">
    <property type="entry name" value="RING/U-box"/>
    <property type="match status" value="3"/>
</dbReference>
<evidence type="ECO:0008006" key="16">
    <source>
        <dbReference type="Google" id="ProtNLM"/>
    </source>
</evidence>
<feature type="domain" description="RING-type" evidence="13">
    <location>
        <begin position="1891"/>
        <end position="2129"/>
    </location>
</feature>
<dbReference type="InterPro" id="IPR001876">
    <property type="entry name" value="Znf_RanBP2"/>
</dbReference>
<feature type="region of interest" description="Disordered" evidence="9">
    <location>
        <begin position="1501"/>
        <end position="1533"/>
    </location>
</feature>
<dbReference type="Gene3D" id="1.20.120.1750">
    <property type="match status" value="1"/>
</dbReference>
<evidence type="ECO:0000259" key="10">
    <source>
        <dbReference type="PROSITE" id="PS50089"/>
    </source>
</evidence>
<dbReference type="GO" id="GO:0061630">
    <property type="term" value="F:ubiquitin protein ligase activity"/>
    <property type="evidence" value="ECO:0007669"/>
    <property type="project" value="TreeGrafter"/>
</dbReference>
<dbReference type="PANTHER" id="PTHR16004">
    <property type="entry name" value="RING FINGER PROTEIN 31-RELATED"/>
    <property type="match status" value="1"/>
</dbReference>
<accession>A0AAN7P870</accession>
<evidence type="ECO:0000256" key="8">
    <source>
        <dbReference type="PROSITE-ProRule" id="PRU00322"/>
    </source>
</evidence>
<dbReference type="PROSITE" id="PS50199">
    <property type="entry name" value="ZF_RANBP2_2"/>
    <property type="match status" value="1"/>
</dbReference>
<feature type="region of interest" description="Disordered" evidence="9">
    <location>
        <begin position="147"/>
        <end position="243"/>
    </location>
</feature>
<keyword evidence="3" id="KW-0479">Metal-binding</keyword>
<evidence type="ECO:0000313" key="14">
    <source>
        <dbReference type="EMBL" id="KAK4879207.1"/>
    </source>
</evidence>
<feature type="region of interest" description="Disordered" evidence="9">
    <location>
        <begin position="1322"/>
        <end position="1371"/>
    </location>
</feature>
<dbReference type="InterPro" id="IPR032065">
    <property type="entry name" value="RNF31-UBA"/>
</dbReference>
<evidence type="ECO:0000256" key="1">
    <source>
        <dbReference type="ARBA" id="ARBA00008278"/>
    </source>
</evidence>
<comment type="similarity">
    <text evidence="1">Belongs to the RBR family.</text>
</comment>
<feature type="region of interest" description="Disordered" evidence="9">
    <location>
        <begin position="687"/>
        <end position="733"/>
    </location>
</feature>
<dbReference type="Pfam" id="PF01485">
    <property type="entry name" value="IBR"/>
    <property type="match status" value="1"/>
</dbReference>
<comment type="caution">
    <text evidence="14">The sequence shown here is derived from an EMBL/GenBank/DDBJ whole genome shotgun (WGS) entry which is preliminary data.</text>
</comment>
<evidence type="ECO:0000259" key="13">
    <source>
        <dbReference type="PROSITE" id="PS51873"/>
    </source>
</evidence>
<keyword evidence="7" id="KW-0862">Zinc</keyword>
<dbReference type="CDD" id="cd19815">
    <property type="entry name" value="Bbox1_HOIP"/>
    <property type="match status" value="1"/>
</dbReference>
<name>A0AAN7P870_9COLE</name>
<dbReference type="SMART" id="SM00647">
    <property type="entry name" value="IBR"/>
    <property type="match status" value="2"/>
</dbReference>
<keyword evidence="5 8" id="KW-0863">Zinc-finger</keyword>
<keyword evidence="2" id="KW-0808">Transferase</keyword>
<feature type="domain" description="B box-type" evidence="11">
    <location>
        <begin position="95"/>
        <end position="141"/>
    </location>
</feature>
<keyword evidence="15" id="KW-1185">Reference proteome</keyword>
<reference evidence="15" key="1">
    <citation type="submission" date="2023-01" db="EMBL/GenBank/DDBJ databases">
        <title>Key to firefly adult light organ development and bioluminescence: homeobox transcription factors regulate luciferase expression and transportation to peroxisome.</title>
        <authorList>
            <person name="Fu X."/>
        </authorList>
    </citation>
    <scope>NUCLEOTIDE SEQUENCE [LARGE SCALE GENOMIC DNA]</scope>
</reference>
<evidence type="ECO:0000256" key="3">
    <source>
        <dbReference type="ARBA" id="ARBA00022723"/>
    </source>
</evidence>
<dbReference type="CDD" id="cd16631">
    <property type="entry name" value="mRING-HC-C4C4_RBR_HOIP"/>
    <property type="match status" value="1"/>
</dbReference>
<feature type="region of interest" description="Disordered" evidence="9">
    <location>
        <begin position="263"/>
        <end position="283"/>
    </location>
</feature>
<dbReference type="InterPro" id="IPR044066">
    <property type="entry name" value="TRIAD_supradom"/>
</dbReference>
<feature type="compositionally biased region" description="Pro residues" evidence="9">
    <location>
        <begin position="150"/>
        <end position="164"/>
    </location>
</feature>
<dbReference type="InterPro" id="IPR047542">
    <property type="entry name" value="Rcat_RBR_RNF31-like"/>
</dbReference>
<evidence type="ECO:0000256" key="6">
    <source>
        <dbReference type="ARBA" id="ARBA00022786"/>
    </source>
</evidence>
<feature type="compositionally biased region" description="Basic residues" evidence="9">
    <location>
        <begin position="784"/>
        <end position="795"/>
    </location>
</feature>
<dbReference type="InterPro" id="IPR001841">
    <property type="entry name" value="Znf_RING"/>
</dbReference>
<feature type="compositionally biased region" description="Basic and acidic residues" evidence="9">
    <location>
        <begin position="621"/>
        <end position="636"/>
    </location>
</feature>
<evidence type="ECO:0000313" key="15">
    <source>
        <dbReference type="Proteomes" id="UP001353858"/>
    </source>
</evidence>
<dbReference type="GO" id="GO:0036435">
    <property type="term" value="F:K48-linked polyubiquitin modification-dependent protein binding"/>
    <property type="evidence" value="ECO:0007669"/>
    <property type="project" value="TreeGrafter"/>
</dbReference>
<keyword evidence="4" id="KW-0677">Repeat</keyword>
<dbReference type="InterPro" id="IPR002867">
    <property type="entry name" value="IBR_dom"/>
</dbReference>
<dbReference type="CDD" id="cd20351">
    <property type="entry name" value="Rcat_RBR_HOIP"/>
    <property type="match status" value="1"/>
</dbReference>
<protein>
    <recommendedName>
        <fullName evidence="16">RBR-type E3 ubiquitin transferase</fullName>
    </recommendedName>
</protein>